<proteinExistence type="predicted"/>
<name>A0A7W5B3Q0_9BACL</name>
<dbReference type="InterPro" id="IPR025241">
    <property type="entry name" value="DUF4190"/>
</dbReference>
<feature type="compositionally biased region" description="Low complexity" evidence="1">
    <location>
        <begin position="1"/>
        <end position="11"/>
    </location>
</feature>
<evidence type="ECO:0000313" key="4">
    <source>
        <dbReference type="EMBL" id="MBB3113842.1"/>
    </source>
</evidence>
<evidence type="ECO:0000256" key="1">
    <source>
        <dbReference type="SAM" id="MobiDB-lite"/>
    </source>
</evidence>
<dbReference type="EMBL" id="JACHXK010000022">
    <property type="protein sequence ID" value="MBB3113842.1"/>
    <property type="molecule type" value="Genomic_DNA"/>
</dbReference>
<feature type="transmembrane region" description="Helical" evidence="2">
    <location>
        <begin position="40"/>
        <end position="71"/>
    </location>
</feature>
<feature type="domain" description="DUF4190" evidence="3">
    <location>
        <begin position="39"/>
        <end position="102"/>
    </location>
</feature>
<feature type="transmembrane region" description="Helical" evidence="2">
    <location>
        <begin position="83"/>
        <end position="113"/>
    </location>
</feature>
<evidence type="ECO:0000313" key="5">
    <source>
        <dbReference type="Proteomes" id="UP000570361"/>
    </source>
</evidence>
<feature type="region of interest" description="Disordered" evidence="1">
    <location>
        <begin position="1"/>
        <end position="34"/>
    </location>
</feature>
<sequence>MDSSNSGSSFGPRGGGPGGAHPSQQPVHPYRPHKTNGKSIAGLVLGILAIILPYIGFLIGIFAIIFSSLAMKEIRRTSEQGRGLAIAGLVCGIIGTVLYGLLLAFVVIALVFFSDSMNVEYYNNFNSFS</sequence>
<comment type="caution">
    <text evidence="4">The sequence shown here is derived from an EMBL/GenBank/DDBJ whole genome shotgun (WGS) entry which is preliminary data.</text>
</comment>
<dbReference type="RefSeq" id="WP_183603909.1">
    <property type="nucleotide sequence ID" value="NZ_JACHXK010000022.1"/>
</dbReference>
<keyword evidence="2" id="KW-0812">Transmembrane</keyword>
<evidence type="ECO:0000256" key="2">
    <source>
        <dbReference type="SAM" id="Phobius"/>
    </source>
</evidence>
<dbReference type="AlphaFoldDB" id="A0A7W5B3Q0"/>
<keyword evidence="2" id="KW-0472">Membrane</keyword>
<dbReference type="Proteomes" id="UP000570361">
    <property type="component" value="Unassembled WGS sequence"/>
</dbReference>
<keyword evidence="2" id="KW-1133">Transmembrane helix</keyword>
<evidence type="ECO:0000259" key="3">
    <source>
        <dbReference type="Pfam" id="PF13828"/>
    </source>
</evidence>
<accession>A0A7W5B3Q0</accession>
<dbReference type="Pfam" id="PF13828">
    <property type="entry name" value="DUF4190"/>
    <property type="match status" value="1"/>
</dbReference>
<organism evidence="4 5">
    <name type="scientific">Paenibacillus phyllosphaerae</name>
    <dbReference type="NCBI Taxonomy" id="274593"/>
    <lineage>
        <taxon>Bacteria</taxon>
        <taxon>Bacillati</taxon>
        <taxon>Bacillota</taxon>
        <taxon>Bacilli</taxon>
        <taxon>Bacillales</taxon>
        <taxon>Paenibacillaceae</taxon>
        <taxon>Paenibacillus</taxon>
    </lineage>
</organism>
<gene>
    <name evidence="4" type="ORF">FHS18_005955</name>
</gene>
<keyword evidence="5" id="KW-1185">Reference proteome</keyword>
<protein>
    <submittedName>
        <fullName evidence="4">Uncharacterized protein YacL</fullName>
    </submittedName>
</protein>
<reference evidence="4 5" key="1">
    <citation type="submission" date="2020-08" db="EMBL/GenBank/DDBJ databases">
        <title>Genomic Encyclopedia of Type Strains, Phase III (KMG-III): the genomes of soil and plant-associated and newly described type strains.</title>
        <authorList>
            <person name="Whitman W."/>
        </authorList>
    </citation>
    <scope>NUCLEOTIDE SEQUENCE [LARGE SCALE GENOMIC DNA]</scope>
    <source>
        <strain evidence="4 5">CECT 5862</strain>
    </source>
</reference>